<reference evidence="3" key="2">
    <citation type="submission" date="2015-01" db="EMBL/GenBank/DDBJ databases">
        <title>Evolutionary Origins and Diversification of the Mycorrhizal Mutualists.</title>
        <authorList>
            <consortium name="DOE Joint Genome Institute"/>
            <consortium name="Mycorrhizal Genomics Consortium"/>
            <person name="Kohler A."/>
            <person name="Kuo A."/>
            <person name="Nagy L.G."/>
            <person name="Floudas D."/>
            <person name="Copeland A."/>
            <person name="Barry K.W."/>
            <person name="Cichocki N."/>
            <person name="Veneault-Fourrey C."/>
            <person name="LaButti K."/>
            <person name="Lindquist E.A."/>
            <person name="Lipzen A."/>
            <person name="Lundell T."/>
            <person name="Morin E."/>
            <person name="Murat C."/>
            <person name="Riley R."/>
            <person name="Ohm R."/>
            <person name="Sun H."/>
            <person name="Tunlid A."/>
            <person name="Henrissat B."/>
            <person name="Grigoriev I.V."/>
            <person name="Hibbett D.S."/>
            <person name="Martin F."/>
        </authorList>
    </citation>
    <scope>NUCLEOTIDE SEQUENCE [LARGE SCALE GENOMIC DNA]</scope>
    <source>
        <strain evidence="3">Foug A</strain>
    </source>
</reference>
<dbReference type="AlphaFoldDB" id="A0A0C3DF55"/>
<evidence type="ECO:0000256" key="1">
    <source>
        <dbReference type="SAM" id="MobiDB-lite"/>
    </source>
</evidence>
<feature type="region of interest" description="Disordered" evidence="1">
    <location>
        <begin position="37"/>
        <end position="60"/>
    </location>
</feature>
<keyword evidence="3" id="KW-1185">Reference proteome</keyword>
<protein>
    <submittedName>
        <fullName evidence="2">Uncharacterized protein</fullName>
    </submittedName>
</protein>
<evidence type="ECO:0000313" key="2">
    <source>
        <dbReference type="EMBL" id="KIM59345.1"/>
    </source>
</evidence>
<sequence>MQTCAGCETLIGASVPLRHTLRCTLCQIHFHEQRGQSNFKSRVGNDNGSHGSTPDSHEHNHLHTYAGAQPLATACAYSLTHNPSALEASTVRHGTRGLPMASSCKQCPRVCHLFTFRDDTAGSVPLLATDQNRGTTCSLGHFRHQVRLPSQRLRVWPGGIATRHYVACYFA</sequence>
<dbReference type="InParanoid" id="A0A0C3DF55"/>
<dbReference type="EMBL" id="KN822075">
    <property type="protein sequence ID" value="KIM59345.1"/>
    <property type="molecule type" value="Genomic_DNA"/>
</dbReference>
<proteinExistence type="predicted"/>
<reference evidence="2 3" key="1">
    <citation type="submission" date="2014-04" db="EMBL/GenBank/DDBJ databases">
        <authorList>
            <consortium name="DOE Joint Genome Institute"/>
            <person name="Kuo A."/>
            <person name="Kohler A."/>
            <person name="Nagy L.G."/>
            <person name="Floudas D."/>
            <person name="Copeland A."/>
            <person name="Barry K.W."/>
            <person name="Cichocki N."/>
            <person name="Veneault-Fourrey C."/>
            <person name="LaButti K."/>
            <person name="Lindquist E.A."/>
            <person name="Lipzen A."/>
            <person name="Lundell T."/>
            <person name="Morin E."/>
            <person name="Murat C."/>
            <person name="Sun H."/>
            <person name="Tunlid A."/>
            <person name="Henrissat B."/>
            <person name="Grigoriev I.V."/>
            <person name="Hibbett D.S."/>
            <person name="Martin F."/>
            <person name="Nordberg H.P."/>
            <person name="Cantor M.N."/>
            <person name="Hua S.X."/>
        </authorList>
    </citation>
    <scope>NUCLEOTIDE SEQUENCE [LARGE SCALE GENOMIC DNA]</scope>
    <source>
        <strain evidence="2 3">Foug A</strain>
    </source>
</reference>
<accession>A0A0C3DF55</accession>
<name>A0A0C3DF55_9AGAM</name>
<organism evidence="2 3">
    <name type="scientific">Scleroderma citrinum Foug A</name>
    <dbReference type="NCBI Taxonomy" id="1036808"/>
    <lineage>
        <taxon>Eukaryota</taxon>
        <taxon>Fungi</taxon>
        <taxon>Dikarya</taxon>
        <taxon>Basidiomycota</taxon>
        <taxon>Agaricomycotina</taxon>
        <taxon>Agaricomycetes</taxon>
        <taxon>Agaricomycetidae</taxon>
        <taxon>Boletales</taxon>
        <taxon>Sclerodermatineae</taxon>
        <taxon>Sclerodermataceae</taxon>
        <taxon>Scleroderma</taxon>
    </lineage>
</organism>
<dbReference type="Proteomes" id="UP000053989">
    <property type="component" value="Unassembled WGS sequence"/>
</dbReference>
<evidence type="ECO:0000313" key="3">
    <source>
        <dbReference type="Proteomes" id="UP000053989"/>
    </source>
</evidence>
<gene>
    <name evidence="2" type="ORF">SCLCIDRAFT_1030100</name>
</gene>
<feature type="compositionally biased region" description="Polar residues" evidence="1">
    <location>
        <begin position="37"/>
        <end position="54"/>
    </location>
</feature>
<dbReference type="HOGENOM" id="CLU_1563801_0_0_1"/>